<evidence type="ECO:0000256" key="6">
    <source>
        <dbReference type="ARBA" id="ARBA00022840"/>
    </source>
</evidence>
<dbReference type="InterPro" id="IPR016024">
    <property type="entry name" value="ARM-type_fold"/>
</dbReference>
<dbReference type="GO" id="GO:0004674">
    <property type="term" value="F:protein serine/threonine kinase activity"/>
    <property type="evidence" value="ECO:0007669"/>
    <property type="project" value="UniProtKB-KW"/>
</dbReference>
<dbReference type="Gene3D" id="1.10.510.10">
    <property type="entry name" value="Transferase(Phosphotransferase) domain 1"/>
    <property type="match status" value="2"/>
</dbReference>
<feature type="binding site" evidence="9">
    <location>
        <position position="73"/>
    </location>
    <ligand>
        <name>ATP</name>
        <dbReference type="ChEBI" id="CHEBI:30616"/>
    </ligand>
</feature>
<organism evidence="11 12">
    <name type="scientific">Streblomastix strix</name>
    <dbReference type="NCBI Taxonomy" id="222440"/>
    <lineage>
        <taxon>Eukaryota</taxon>
        <taxon>Metamonada</taxon>
        <taxon>Preaxostyla</taxon>
        <taxon>Oxymonadida</taxon>
        <taxon>Streblomastigidae</taxon>
        <taxon>Streblomastix</taxon>
    </lineage>
</organism>
<evidence type="ECO:0000256" key="4">
    <source>
        <dbReference type="ARBA" id="ARBA00022741"/>
    </source>
</evidence>
<evidence type="ECO:0000256" key="2">
    <source>
        <dbReference type="ARBA" id="ARBA00022527"/>
    </source>
</evidence>
<dbReference type="InterPro" id="IPR017441">
    <property type="entry name" value="Protein_kinase_ATP_BS"/>
</dbReference>
<dbReference type="InterPro" id="IPR011009">
    <property type="entry name" value="Kinase-like_dom_sf"/>
</dbReference>
<dbReference type="SUPFAM" id="SSF56112">
    <property type="entry name" value="Protein kinase-like (PK-like)"/>
    <property type="match status" value="1"/>
</dbReference>
<comment type="catalytic activity">
    <reaction evidence="7">
        <text>L-threonyl-[protein] + ATP = O-phospho-L-threonyl-[protein] + ADP + H(+)</text>
        <dbReference type="Rhea" id="RHEA:46608"/>
        <dbReference type="Rhea" id="RHEA-COMP:11060"/>
        <dbReference type="Rhea" id="RHEA-COMP:11605"/>
        <dbReference type="ChEBI" id="CHEBI:15378"/>
        <dbReference type="ChEBI" id="CHEBI:30013"/>
        <dbReference type="ChEBI" id="CHEBI:30616"/>
        <dbReference type="ChEBI" id="CHEBI:61977"/>
        <dbReference type="ChEBI" id="CHEBI:456216"/>
        <dbReference type="EC" id="2.7.11.1"/>
    </reaction>
</comment>
<dbReference type="EC" id="2.7.11.1" evidence="1"/>
<dbReference type="InterPro" id="IPR011989">
    <property type="entry name" value="ARM-like"/>
</dbReference>
<dbReference type="AlphaFoldDB" id="A0A5J4WGM8"/>
<dbReference type="EMBL" id="SNRW01002033">
    <property type="protein sequence ID" value="KAA6394127.1"/>
    <property type="molecule type" value="Genomic_DNA"/>
</dbReference>
<evidence type="ECO:0000313" key="12">
    <source>
        <dbReference type="Proteomes" id="UP000324800"/>
    </source>
</evidence>
<dbReference type="PROSITE" id="PS50011">
    <property type="entry name" value="PROTEIN_KINASE_DOM"/>
    <property type="match status" value="1"/>
</dbReference>
<proteinExistence type="predicted"/>
<evidence type="ECO:0000256" key="8">
    <source>
        <dbReference type="ARBA" id="ARBA00048679"/>
    </source>
</evidence>
<evidence type="ECO:0000256" key="5">
    <source>
        <dbReference type="ARBA" id="ARBA00022777"/>
    </source>
</evidence>
<keyword evidence="2" id="KW-0723">Serine/threonine-protein kinase</keyword>
<gene>
    <name evidence="11" type="ORF">EZS28_010346</name>
</gene>
<evidence type="ECO:0000256" key="9">
    <source>
        <dbReference type="PROSITE-ProRule" id="PRU10141"/>
    </source>
</evidence>
<feature type="domain" description="Protein kinase" evidence="10">
    <location>
        <begin position="44"/>
        <end position="263"/>
    </location>
</feature>
<reference evidence="11 12" key="1">
    <citation type="submission" date="2019-03" db="EMBL/GenBank/DDBJ databases">
        <title>Single cell metagenomics reveals metabolic interactions within the superorganism composed of flagellate Streblomastix strix and complex community of Bacteroidetes bacteria on its surface.</title>
        <authorList>
            <person name="Treitli S.C."/>
            <person name="Kolisko M."/>
            <person name="Husnik F."/>
            <person name="Keeling P."/>
            <person name="Hampl V."/>
        </authorList>
    </citation>
    <scope>NUCLEOTIDE SEQUENCE [LARGE SCALE GENOMIC DNA]</scope>
    <source>
        <strain evidence="11">ST1C</strain>
    </source>
</reference>
<keyword evidence="3" id="KW-0808">Transferase</keyword>
<evidence type="ECO:0000313" key="11">
    <source>
        <dbReference type="EMBL" id="KAA6394127.1"/>
    </source>
</evidence>
<dbReference type="GO" id="GO:0005524">
    <property type="term" value="F:ATP binding"/>
    <property type="evidence" value="ECO:0007669"/>
    <property type="project" value="UniProtKB-UniRule"/>
</dbReference>
<dbReference type="Proteomes" id="UP000324800">
    <property type="component" value="Unassembled WGS sequence"/>
</dbReference>
<protein>
    <recommendedName>
        <fullName evidence="1">non-specific serine/threonine protein kinase</fullName>
        <ecNumber evidence="1">2.7.11.1</ecNumber>
    </recommendedName>
</protein>
<keyword evidence="5" id="KW-0418">Kinase</keyword>
<evidence type="ECO:0000259" key="10">
    <source>
        <dbReference type="PROSITE" id="PS50011"/>
    </source>
</evidence>
<evidence type="ECO:0000256" key="1">
    <source>
        <dbReference type="ARBA" id="ARBA00012513"/>
    </source>
</evidence>
<comment type="catalytic activity">
    <reaction evidence="8">
        <text>L-seryl-[protein] + ATP = O-phospho-L-seryl-[protein] + ADP + H(+)</text>
        <dbReference type="Rhea" id="RHEA:17989"/>
        <dbReference type="Rhea" id="RHEA-COMP:9863"/>
        <dbReference type="Rhea" id="RHEA-COMP:11604"/>
        <dbReference type="ChEBI" id="CHEBI:15378"/>
        <dbReference type="ChEBI" id="CHEBI:29999"/>
        <dbReference type="ChEBI" id="CHEBI:30616"/>
        <dbReference type="ChEBI" id="CHEBI:83421"/>
        <dbReference type="ChEBI" id="CHEBI:456216"/>
        <dbReference type="EC" id="2.7.11.1"/>
    </reaction>
</comment>
<keyword evidence="4 9" id="KW-0547">Nucleotide-binding</keyword>
<dbReference type="SUPFAM" id="SSF48371">
    <property type="entry name" value="ARM repeat"/>
    <property type="match status" value="2"/>
</dbReference>
<dbReference type="PANTHER" id="PTHR44899">
    <property type="entry name" value="CAMK FAMILY PROTEIN KINASE"/>
    <property type="match status" value="1"/>
</dbReference>
<dbReference type="InterPro" id="IPR051131">
    <property type="entry name" value="NEK_Ser/Thr_kinase_NIMA"/>
</dbReference>
<comment type="caution">
    <text evidence="11">The sequence shown here is derived from an EMBL/GenBank/DDBJ whole genome shotgun (WGS) entry which is preliminary data.</text>
</comment>
<dbReference type="PROSITE" id="PS00107">
    <property type="entry name" value="PROTEIN_KINASE_ATP"/>
    <property type="match status" value="1"/>
</dbReference>
<dbReference type="InterPro" id="IPR000719">
    <property type="entry name" value="Prot_kinase_dom"/>
</dbReference>
<keyword evidence="6 9" id="KW-0067">ATP-binding</keyword>
<dbReference type="Gene3D" id="1.25.10.10">
    <property type="entry name" value="Leucine-rich Repeat Variant"/>
    <property type="match status" value="4"/>
</dbReference>
<evidence type="ECO:0000256" key="7">
    <source>
        <dbReference type="ARBA" id="ARBA00047899"/>
    </source>
</evidence>
<dbReference type="Pfam" id="PF00069">
    <property type="entry name" value="Pkinase"/>
    <property type="match status" value="2"/>
</dbReference>
<evidence type="ECO:0000256" key="3">
    <source>
        <dbReference type="ARBA" id="ARBA00022679"/>
    </source>
</evidence>
<accession>A0A5J4WGM8</accession>
<sequence>MEQQVNIQIMCNVADEVQDPIVQLKSQERFLTSIMIETIKDLGVVEVKNLGHGAFGSTGIFRHLRSQKHVVVKAIIFQDDSELETAKEEVIIMQQLKSEFVVRCYGYFVKEKSINIVMEYCPGGDLQNFIDNLYREHKITKNNQLKIGDFGVSKTLDEQDYAHTVAGTRLFLSPEMLKKESYTEKVDLWSLGIILYILVELQHPFDTQNEINLVQSITNHPPAPFVHLKNETAKQLILSLLNKSGISQALFEDGLLKGKTPTTKTNCALALCWLHCGILIPNELNDVITRLKEVIKENEIDLQYKALYALSQLAKCQQNHSRILENEFMKDIALFVRSDKPEARLASLQFLVLHKKKKKEESKQAKELCSWITCRDELESFIRLNKESDGKDLSEKQEIIKEGGLKDVCSVLHRGKDGSNDIEFAVIKGCEITDNLLSWNNPQLQITAEEKEFIDSLITFLSAFPLNKICPQHLSSISNFSAQNIELCSYLMKKGIIAVMNKIIECKDEQIIEICLSVIQTVIEHYQYTTKIGQSIPCLKTLDDGGTINRLTRIMKLNTYTNNNINKRAILTLGFAYKGIQLSADISEDIVNGLKQIVSDPKDKLFNSSIHCIGSILQFKDNHPILLSLNIITDVVNLLRDHQNQSVEYLSSYLSVLSIIFQVSTEETRNTVKTIVPIELMRELSHHQNVLIQSNSKEIVSWIIKSSDMKLMAALLQQLKELKPEYRGDIGEQGGLKDSCDVIRRIRIQEDGLEGVTDTVCNAVQLMLDRNPHLVPIALVKDGIVDQFVAFIEGSNVNENISNKIEILRIVTNQGQVSELCEMFRRGMIRSVRKHMDNEDQQTVLKASEIIERIIQAGSNNTKEGLTNEFKQEIERDGTLQQLVDLFKSDKISGNVKDNIAFSISFLFKASQLPTQCSTPIINHLKVVQSVGDENINKRIFQALVCLTESGANHSQILSNDFTKELAQHLRDRQNEKTCLGSLHLVGTLLKYGSDEIRSAIKADVSGTLGRQLSFNRNKYIAQAAKEMYELISK</sequence>
<name>A0A5J4WGM8_9EUKA</name>